<dbReference type="AlphaFoldDB" id="A0AAV7NBB0"/>
<name>A0AAV7NBB0_PLEWA</name>
<reference evidence="1" key="1">
    <citation type="journal article" date="2022" name="bioRxiv">
        <title>Sequencing and chromosome-scale assembly of the giantPleurodeles waltlgenome.</title>
        <authorList>
            <person name="Brown T."/>
            <person name="Elewa A."/>
            <person name="Iarovenko S."/>
            <person name="Subramanian E."/>
            <person name="Araus A.J."/>
            <person name="Petzold A."/>
            <person name="Susuki M."/>
            <person name="Suzuki K.-i.T."/>
            <person name="Hayashi T."/>
            <person name="Toyoda A."/>
            <person name="Oliveira C."/>
            <person name="Osipova E."/>
            <person name="Leigh N.D."/>
            <person name="Simon A."/>
            <person name="Yun M.H."/>
        </authorList>
    </citation>
    <scope>NUCLEOTIDE SEQUENCE</scope>
    <source>
        <strain evidence="1">20211129_DDA</strain>
        <tissue evidence="1">Liver</tissue>
    </source>
</reference>
<protein>
    <submittedName>
        <fullName evidence="1">Uncharacterized protein</fullName>
    </submittedName>
</protein>
<dbReference type="Proteomes" id="UP001066276">
    <property type="component" value="Chromosome 8"/>
</dbReference>
<keyword evidence="2" id="KW-1185">Reference proteome</keyword>
<sequence>MVVGVVSARERYVVMGVLVMEVVAEDVVHAGVSGDENGREEGDMEEGDTVEEVDAGMCAWVVCRREVEARRNRKLEEGIASSCAH</sequence>
<accession>A0AAV7NBB0</accession>
<gene>
    <name evidence="1" type="ORF">NDU88_001624</name>
</gene>
<proteinExistence type="predicted"/>
<comment type="caution">
    <text evidence="1">The sequence shown here is derived from an EMBL/GenBank/DDBJ whole genome shotgun (WGS) entry which is preliminary data.</text>
</comment>
<organism evidence="1 2">
    <name type="scientific">Pleurodeles waltl</name>
    <name type="common">Iberian ribbed newt</name>
    <dbReference type="NCBI Taxonomy" id="8319"/>
    <lineage>
        <taxon>Eukaryota</taxon>
        <taxon>Metazoa</taxon>
        <taxon>Chordata</taxon>
        <taxon>Craniata</taxon>
        <taxon>Vertebrata</taxon>
        <taxon>Euteleostomi</taxon>
        <taxon>Amphibia</taxon>
        <taxon>Batrachia</taxon>
        <taxon>Caudata</taxon>
        <taxon>Salamandroidea</taxon>
        <taxon>Salamandridae</taxon>
        <taxon>Pleurodelinae</taxon>
        <taxon>Pleurodeles</taxon>
    </lineage>
</organism>
<evidence type="ECO:0000313" key="2">
    <source>
        <dbReference type="Proteomes" id="UP001066276"/>
    </source>
</evidence>
<evidence type="ECO:0000313" key="1">
    <source>
        <dbReference type="EMBL" id="KAJ1113378.1"/>
    </source>
</evidence>
<dbReference type="EMBL" id="JANPWB010000012">
    <property type="protein sequence ID" value="KAJ1113378.1"/>
    <property type="molecule type" value="Genomic_DNA"/>
</dbReference>